<dbReference type="RefSeq" id="WP_132701778.1">
    <property type="nucleotide sequence ID" value="NZ_SLZR01000008.1"/>
</dbReference>
<dbReference type="PANTHER" id="PTHR33279:SF2">
    <property type="entry name" value="SULFUR CARRIER PROTEIN TUSA"/>
    <property type="match status" value="1"/>
</dbReference>
<dbReference type="InterPro" id="IPR001455">
    <property type="entry name" value="TusA-like"/>
</dbReference>
<evidence type="ECO:0000259" key="3">
    <source>
        <dbReference type="PROSITE" id="PS01148"/>
    </source>
</evidence>
<proteinExistence type="inferred from homology"/>
<evidence type="ECO:0000313" key="4">
    <source>
        <dbReference type="EMBL" id="TCS40812.1"/>
    </source>
</evidence>
<evidence type="ECO:0000256" key="1">
    <source>
        <dbReference type="ARBA" id="ARBA00008984"/>
    </source>
</evidence>
<dbReference type="CDD" id="cd03423">
    <property type="entry name" value="SirA"/>
    <property type="match status" value="1"/>
</dbReference>
<dbReference type="PANTHER" id="PTHR33279">
    <property type="entry name" value="SULFUR CARRIER PROTEIN YEDF-RELATED"/>
    <property type="match status" value="1"/>
</dbReference>
<dbReference type="EMBL" id="SLZR01000008">
    <property type="protein sequence ID" value="TCS40812.1"/>
    <property type="molecule type" value="Genomic_DNA"/>
</dbReference>
<evidence type="ECO:0000313" key="5">
    <source>
        <dbReference type="Proteomes" id="UP000295793"/>
    </source>
</evidence>
<gene>
    <name evidence="4" type="ORF">BCF53_108181</name>
</gene>
<comment type="caution">
    <text evidence="4">The sequence shown here is derived from an EMBL/GenBank/DDBJ whole genome shotgun (WGS) entry which is preliminary data.</text>
</comment>
<dbReference type="OrthoDB" id="9797352at2"/>
<feature type="domain" description="UPF0033" evidence="3">
    <location>
        <begin position="7"/>
        <end position="31"/>
    </location>
</feature>
<dbReference type="InterPro" id="IPR036868">
    <property type="entry name" value="TusA-like_sf"/>
</dbReference>
<dbReference type="NCBIfam" id="NF001423">
    <property type="entry name" value="PRK00299.1"/>
    <property type="match status" value="1"/>
</dbReference>
<name>A0A4R3I6K6_9GAMM</name>
<protein>
    <submittedName>
        <fullName evidence="4">tRNA 2-thiouridine synthesizing protein A</fullName>
    </submittedName>
</protein>
<accession>A0A4R3I6K6</accession>
<dbReference type="PROSITE" id="PS01148">
    <property type="entry name" value="UPF0033"/>
    <property type="match status" value="1"/>
</dbReference>
<keyword evidence="2" id="KW-0963">Cytoplasm</keyword>
<organism evidence="4 5">
    <name type="scientific">Reinekea marinisedimentorum</name>
    <dbReference type="NCBI Taxonomy" id="230495"/>
    <lineage>
        <taxon>Bacteria</taxon>
        <taxon>Pseudomonadati</taxon>
        <taxon>Pseudomonadota</taxon>
        <taxon>Gammaproteobacteria</taxon>
        <taxon>Oceanospirillales</taxon>
        <taxon>Saccharospirillaceae</taxon>
        <taxon>Reinekea</taxon>
    </lineage>
</organism>
<dbReference type="SUPFAM" id="SSF64307">
    <property type="entry name" value="SirA-like"/>
    <property type="match status" value="1"/>
</dbReference>
<dbReference type="GO" id="GO:0097163">
    <property type="term" value="F:sulfur carrier activity"/>
    <property type="evidence" value="ECO:0007669"/>
    <property type="project" value="InterPro"/>
</dbReference>
<dbReference type="Gene3D" id="3.30.110.40">
    <property type="entry name" value="TusA-like domain"/>
    <property type="match status" value="1"/>
</dbReference>
<dbReference type="Pfam" id="PF01206">
    <property type="entry name" value="TusA"/>
    <property type="match status" value="1"/>
</dbReference>
<dbReference type="Proteomes" id="UP000295793">
    <property type="component" value="Unassembled WGS sequence"/>
</dbReference>
<evidence type="ECO:0000256" key="2">
    <source>
        <dbReference type="ARBA" id="ARBA00022490"/>
    </source>
</evidence>
<dbReference type="AlphaFoldDB" id="A0A4R3I6K6"/>
<keyword evidence="5" id="KW-1185">Reference proteome</keyword>
<dbReference type="GO" id="GO:0002143">
    <property type="term" value="P:tRNA wobble position uridine thiolation"/>
    <property type="evidence" value="ECO:0007669"/>
    <property type="project" value="InterPro"/>
</dbReference>
<sequence length="77" mass="8882">MNADSQLDTRGLRCPEPIMMLHKHVRRMAVGEVVQVLATDPATKRDIVQFCDFLPHELLSSDTEGEEFHYWIKKGSR</sequence>
<reference evidence="4 5" key="1">
    <citation type="submission" date="2019-03" db="EMBL/GenBank/DDBJ databases">
        <title>Genomic Encyclopedia of Archaeal and Bacterial Type Strains, Phase II (KMG-II): from individual species to whole genera.</title>
        <authorList>
            <person name="Goeker M."/>
        </authorList>
    </citation>
    <scope>NUCLEOTIDE SEQUENCE [LARGE SCALE GENOMIC DNA]</scope>
    <source>
        <strain evidence="4 5">DSM 15388</strain>
    </source>
</reference>
<comment type="similarity">
    <text evidence="1">Belongs to the sulfur carrier protein TusA family.</text>
</comment>
<dbReference type="InterPro" id="IPR022931">
    <property type="entry name" value="Sulphur_carrier_TusA"/>
</dbReference>